<gene>
    <name evidence="1" type="ORF">STAS_17682</name>
</gene>
<evidence type="ECO:0000313" key="1">
    <source>
        <dbReference type="EMBL" id="GER40989.1"/>
    </source>
</evidence>
<keyword evidence="2" id="KW-1185">Reference proteome</keyword>
<accession>A0A5A7Q6W2</accession>
<dbReference type="Gene3D" id="1.20.140.40">
    <property type="entry name" value="Invertase/pectin methylesterase inhibitor family protein"/>
    <property type="match status" value="1"/>
</dbReference>
<sequence>MRLYFPSQNPNPNSKMKATNFLLLFTTLSSLFFLNAHDLKSLVCQDPDHMAPNCNKTLASYACTQACGPNPTDTLKTIKCVGHFVNMLAINATMAAWNMSNGQCTGYCHSALGLLEDSADLWNKTTKFDLSGINVMASAAESYIETCTDSYGKSSLPEALKDKLDLAKEFIHIVLVISNMLH</sequence>
<dbReference type="SUPFAM" id="SSF101148">
    <property type="entry name" value="Plant invertase/pectin methylesterase inhibitor"/>
    <property type="match status" value="1"/>
</dbReference>
<name>A0A5A7Q6W2_STRAF</name>
<evidence type="ECO:0000313" key="2">
    <source>
        <dbReference type="Proteomes" id="UP000325081"/>
    </source>
</evidence>
<organism evidence="1 2">
    <name type="scientific">Striga asiatica</name>
    <name type="common">Asiatic witchweed</name>
    <name type="synonym">Buchnera asiatica</name>
    <dbReference type="NCBI Taxonomy" id="4170"/>
    <lineage>
        <taxon>Eukaryota</taxon>
        <taxon>Viridiplantae</taxon>
        <taxon>Streptophyta</taxon>
        <taxon>Embryophyta</taxon>
        <taxon>Tracheophyta</taxon>
        <taxon>Spermatophyta</taxon>
        <taxon>Magnoliopsida</taxon>
        <taxon>eudicotyledons</taxon>
        <taxon>Gunneridae</taxon>
        <taxon>Pentapetalae</taxon>
        <taxon>asterids</taxon>
        <taxon>lamiids</taxon>
        <taxon>Lamiales</taxon>
        <taxon>Orobanchaceae</taxon>
        <taxon>Buchnereae</taxon>
        <taxon>Striga</taxon>
    </lineage>
</organism>
<comment type="caution">
    <text evidence="1">The sequence shown here is derived from an EMBL/GenBank/DDBJ whole genome shotgun (WGS) entry which is preliminary data.</text>
</comment>
<dbReference type="InterPro" id="IPR035513">
    <property type="entry name" value="Invertase/methylesterase_inhib"/>
</dbReference>
<reference evidence="2" key="1">
    <citation type="journal article" date="2019" name="Curr. Biol.">
        <title>Genome Sequence of Striga asiatica Provides Insight into the Evolution of Plant Parasitism.</title>
        <authorList>
            <person name="Yoshida S."/>
            <person name="Kim S."/>
            <person name="Wafula E.K."/>
            <person name="Tanskanen J."/>
            <person name="Kim Y.M."/>
            <person name="Honaas L."/>
            <person name="Yang Z."/>
            <person name="Spallek T."/>
            <person name="Conn C.E."/>
            <person name="Ichihashi Y."/>
            <person name="Cheong K."/>
            <person name="Cui S."/>
            <person name="Der J.P."/>
            <person name="Gundlach H."/>
            <person name="Jiao Y."/>
            <person name="Hori C."/>
            <person name="Ishida J.K."/>
            <person name="Kasahara H."/>
            <person name="Kiba T."/>
            <person name="Kim M.S."/>
            <person name="Koo N."/>
            <person name="Laohavisit A."/>
            <person name="Lee Y.H."/>
            <person name="Lumba S."/>
            <person name="McCourt P."/>
            <person name="Mortimer J.C."/>
            <person name="Mutuku J.M."/>
            <person name="Nomura T."/>
            <person name="Sasaki-Sekimoto Y."/>
            <person name="Seto Y."/>
            <person name="Wang Y."/>
            <person name="Wakatake T."/>
            <person name="Sakakibara H."/>
            <person name="Demura T."/>
            <person name="Yamaguchi S."/>
            <person name="Yoneyama K."/>
            <person name="Manabe R.I."/>
            <person name="Nelson D.C."/>
            <person name="Schulman A.H."/>
            <person name="Timko M.P."/>
            <person name="dePamphilis C.W."/>
            <person name="Choi D."/>
            <person name="Shirasu K."/>
        </authorList>
    </citation>
    <scope>NUCLEOTIDE SEQUENCE [LARGE SCALE GENOMIC DNA]</scope>
    <source>
        <strain evidence="2">cv. UVA1</strain>
    </source>
</reference>
<protein>
    <submittedName>
        <fullName evidence="1">Invertase inhibitor</fullName>
    </submittedName>
</protein>
<dbReference type="EMBL" id="BKCP01006049">
    <property type="protein sequence ID" value="GER40989.1"/>
    <property type="molecule type" value="Genomic_DNA"/>
</dbReference>
<dbReference type="AlphaFoldDB" id="A0A5A7Q6W2"/>
<dbReference type="Proteomes" id="UP000325081">
    <property type="component" value="Unassembled WGS sequence"/>
</dbReference>
<proteinExistence type="predicted"/>